<evidence type="ECO:0000256" key="3">
    <source>
        <dbReference type="ARBA" id="ARBA00012528"/>
    </source>
</evidence>
<keyword evidence="5 8" id="KW-0812">Transmembrane</keyword>
<dbReference type="SUPFAM" id="SSF103190">
    <property type="entry name" value="Sensory domain-like"/>
    <property type="match status" value="1"/>
</dbReference>
<dbReference type="Pfam" id="PF00990">
    <property type="entry name" value="GGDEF"/>
    <property type="match status" value="1"/>
</dbReference>
<dbReference type="CDD" id="cd01949">
    <property type="entry name" value="GGDEF"/>
    <property type="match status" value="1"/>
</dbReference>
<dbReference type="Gene3D" id="3.30.450.20">
    <property type="entry name" value="PAS domain"/>
    <property type="match status" value="2"/>
</dbReference>
<dbReference type="InterPro" id="IPR033479">
    <property type="entry name" value="dCache_1"/>
</dbReference>
<dbReference type="GO" id="GO:0052621">
    <property type="term" value="F:diguanylate cyclase activity"/>
    <property type="evidence" value="ECO:0007669"/>
    <property type="project" value="UniProtKB-EC"/>
</dbReference>
<keyword evidence="6 8" id="KW-1133">Transmembrane helix</keyword>
<dbReference type="SMART" id="SM00267">
    <property type="entry name" value="GGDEF"/>
    <property type="match status" value="1"/>
</dbReference>
<dbReference type="InterPro" id="IPR043128">
    <property type="entry name" value="Rev_trsase/Diguanyl_cyclase"/>
</dbReference>
<reference evidence="10 11" key="1">
    <citation type="journal article" date="2018" name="PLoS ONE">
        <title>Phenotypic characterization and whole genome analysis of extended-spectrum beta-lactamase-producing bacteria isolated from dogs in Germany.</title>
        <authorList>
            <person name="Boehmer T."/>
            <person name="Vogler A.J."/>
            <person name="Thomas A."/>
            <person name="Sauer S."/>
            <person name="Hergenroether M."/>
            <person name="Straubinger R.K."/>
            <person name="Birdsell D."/>
            <person name="Keim P."/>
            <person name="Sahl J.W."/>
            <person name="Williamson C.H."/>
            <person name="Riehm J.M."/>
        </authorList>
    </citation>
    <scope>NUCLEOTIDE SEQUENCE [LARGE SCALE GENOMIC DNA]</scope>
    <source>
        <strain evidence="10 11">AFG_SD03_1510_Ahy_093</strain>
    </source>
</reference>
<proteinExistence type="predicted"/>
<name>A0ABD7GDI9_AERHY</name>
<dbReference type="NCBIfam" id="TIGR00254">
    <property type="entry name" value="GGDEF"/>
    <property type="match status" value="1"/>
</dbReference>
<evidence type="ECO:0000256" key="2">
    <source>
        <dbReference type="ARBA" id="ARBA00004651"/>
    </source>
</evidence>
<gene>
    <name evidence="10" type="ORF">C6C11_02050</name>
</gene>
<dbReference type="EC" id="2.7.7.65" evidence="3"/>
<comment type="subcellular location">
    <subcellularLocation>
        <location evidence="2">Cell membrane</location>
        <topology evidence="2">Multi-pass membrane protein</topology>
    </subcellularLocation>
</comment>
<evidence type="ECO:0000256" key="8">
    <source>
        <dbReference type="SAM" id="Phobius"/>
    </source>
</evidence>
<comment type="cofactor">
    <cofactor evidence="1">
        <name>Mg(2+)</name>
        <dbReference type="ChEBI" id="CHEBI:18420"/>
    </cofactor>
</comment>
<evidence type="ECO:0000256" key="6">
    <source>
        <dbReference type="ARBA" id="ARBA00022989"/>
    </source>
</evidence>
<dbReference type="Gene3D" id="3.30.70.270">
    <property type="match status" value="1"/>
</dbReference>
<protein>
    <recommendedName>
        <fullName evidence="3">diguanylate cyclase</fullName>
        <ecNumber evidence="3">2.7.7.65</ecNumber>
    </recommendedName>
</protein>
<dbReference type="InterPro" id="IPR029151">
    <property type="entry name" value="Sensor-like_sf"/>
</dbReference>
<comment type="caution">
    <text evidence="10">The sequence shown here is derived from an EMBL/GenBank/DDBJ whole genome shotgun (WGS) entry which is preliminary data.</text>
</comment>
<evidence type="ECO:0000313" key="10">
    <source>
        <dbReference type="EMBL" id="RCF52999.1"/>
    </source>
</evidence>
<evidence type="ECO:0000256" key="1">
    <source>
        <dbReference type="ARBA" id="ARBA00001946"/>
    </source>
</evidence>
<dbReference type="InterPro" id="IPR050469">
    <property type="entry name" value="Diguanylate_Cyclase"/>
</dbReference>
<keyword evidence="4" id="KW-1003">Cell membrane</keyword>
<dbReference type="GO" id="GO:0005886">
    <property type="term" value="C:plasma membrane"/>
    <property type="evidence" value="ECO:0007669"/>
    <property type="project" value="UniProtKB-SubCell"/>
</dbReference>
<dbReference type="InterPro" id="IPR029787">
    <property type="entry name" value="Nucleotide_cyclase"/>
</dbReference>
<organism evidence="10 11">
    <name type="scientific">Aeromonas hydrophila</name>
    <dbReference type="NCBI Taxonomy" id="644"/>
    <lineage>
        <taxon>Bacteria</taxon>
        <taxon>Pseudomonadati</taxon>
        <taxon>Pseudomonadota</taxon>
        <taxon>Gammaproteobacteria</taxon>
        <taxon>Aeromonadales</taxon>
        <taxon>Aeromonadaceae</taxon>
        <taxon>Aeromonas</taxon>
    </lineage>
</organism>
<dbReference type="PANTHER" id="PTHR45138">
    <property type="entry name" value="REGULATORY COMPONENTS OF SENSORY TRANSDUCTION SYSTEM"/>
    <property type="match status" value="1"/>
</dbReference>
<dbReference type="SUPFAM" id="SSF55073">
    <property type="entry name" value="Nucleotide cyclase"/>
    <property type="match status" value="1"/>
</dbReference>
<dbReference type="CDD" id="cd18773">
    <property type="entry name" value="PDC1_HK_sensor"/>
    <property type="match status" value="1"/>
</dbReference>
<dbReference type="Pfam" id="PF02743">
    <property type="entry name" value="dCache_1"/>
    <property type="match status" value="1"/>
</dbReference>
<evidence type="ECO:0000313" key="11">
    <source>
        <dbReference type="Proteomes" id="UP000253075"/>
    </source>
</evidence>
<evidence type="ECO:0000256" key="7">
    <source>
        <dbReference type="ARBA" id="ARBA00023136"/>
    </source>
</evidence>
<feature type="transmembrane region" description="Helical" evidence="8">
    <location>
        <begin position="237"/>
        <end position="259"/>
    </location>
</feature>
<dbReference type="AlphaFoldDB" id="A0ABD7GDI9"/>
<evidence type="ECO:0000256" key="5">
    <source>
        <dbReference type="ARBA" id="ARBA00022692"/>
    </source>
</evidence>
<dbReference type="FunFam" id="3.30.70.270:FF:000001">
    <property type="entry name" value="Diguanylate cyclase domain protein"/>
    <property type="match status" value="1"/>
</dbReference>
<reference evidence="11" key="2">
    <citation type="submission" date="2018-02" db="EMBL/GenBank/DDBJ databases">
        <title>Phenotypic characterization and whole genome analysis of multidrug-resistant, extended-spectrum beta-lactamase-producing bacteria isolated from dogs in Germany.</title>
        <authorList>
            <person name="Williamson C."/>
        </authorList>
    </citation>
    <scope>NUCLEOTIDE SEQUENCE [LARGE SCALE GENOMIC DNA]</scope>
    <source>
        <strain evidence="11">AFG_SD03_1510_Ahy_093</strain>
    </source>
</reference>
<dbReference type="Proteomes" id="UP000253075">
    <property type="component" value="Unassembled WGS sequence"/>
</dbReference>
<dbReference type="EMBL" id="PUTQ01000002">
    <property type="protein sequence ID" value="RCF52999.1"/>
    <property type="molecule type" value="Genomic_DNA"/>
</dbReference>
<dbReference type="PROSITE" id="PS50887">
    <property type="entry name" value="GGDEF"/>
    <property type="match status" value="1"/>
</dbReference>
<keyword evidence="7 8" id="KW-0472">Membrane</keyword>
<evidence type="ECO:0000256" key="4">
    <source>
        <dbReference type="ARBA" id="ARBA00022475"/>
    </source>
</evidence>
<dbReference type="InterPro" id="IPR000160">
    <property type="entry name" value="GGDEF_dom"/>
</dbReference>
<accession>A0ABD7GDI9</accession>
<sequence length="468" mass="52525">MRNRFEFFSNSSAQQWDGALASVDAQINILAADLELNDGILPPVLSQRHHQVWQQLSRTGSMLKGLYYVQRDNKLVNFAHLPIPGSFDASRRNWYQAAIKTPGINVWSAPYLDAIQHVPVITLSRAVLNRQGELLAVIGIDIDLSEISQRIGRLLQGGRQISYLLYDMKNHSVVAHSDPLKNGAPLDDERLAELKGRSGSLLSDNDELIAYYTLTNNPNWRVIIIYPFSNSFVIKELLPTMMVGLLLSLAMYILVAVIFHQRLENTIGMLVQVVRQLRITPPGQPLIIPRIPGIEELEEEITMISDQMQAESEKAQRDALTGLYNRRYMDTLLAELHQQHTPYVLAIIDIDNFKQINDQYGHPAGDSVLRRTASLGSKLLEGKATLCRFGGEELVAIFEQGRLKEAHQQMEQWRRAMGKQNWREPGLTVTFSGGLAEALDASPAQVLAQADAALYRAKQEGKDRLSLA</sequence>
<evidence type="ECO:0000259" key="9">
    <source>
        <dbReference type="PROSITE" id="PS50887"/>
    </source>
</evidence>
<feature type="domain" description="GGDEF" evidence="9">
    <location>
        <begin position="341"/>
        <end position="468"/>
    </location>
</feature>
<dbReference type="PANTHER" id="PTHR45138:SF24">
    <property type="entry name" value="DIGUANYLATE CYCLASE DGCC-RELATED"/>
    <property type="match status" value="1"/>
</dbReference>